<gene>
    <name evidence="2" type="ORF">HF992_07635</name>
</gene>
<dbReference type="Gene3D" id="3.10.180.10">
    <property type="entry name" value="2,3-Dihydroxybiphenyl 1,2-Dioxygenase, domain 1"/>
    <property type="match status" value="2"/>
</dbReference>
<keyword evidence="3" id="KW-1185">Reference proteome</keyword>
<dbReference type="PANTHER" id="PTHR43279:SF1">
    <property type="entry name" value="CATECHOL-2,3-DIOXYGENASE"/>
    <property type="match status" value="1"/>
</dbReference>
<organism evidence="2 3">
    <name type="scientific">Streptococcus ovuberis</name>
    <dbReference type="NCBI Taxonomy" id="1936207"/>
    <lineage>
        <taxon>Bacteria</taxon>
        <taxon>Bacillati</taxon>
        <taxon>Bacillota</taxon>
        <taxon>Bacilli</taxon>
        <taxon>Lactobacillales</taxon>
        <taxon>Streptococcaceae</taxon>
        <taxon>Streptococcus</taxon>
    </lineage>
</organism>
<dbReference type="InterPro" id="IPR029068">
    <property type="entry name" value="Glyas_Bleomycin-R_OHBP_Dase"/>
</dbReference>
<proteinExistence type="predicted"/>
<comment type="caution">
    <text evidence="2">The sequence shown here is derived from an EMBL/GenBank/DDBJ whole genome shotgun (WGS) entry which is preliminary data.</text>
</comment>
<protein>
    <submittedName>
        <fullName evidence="2">VOC family protein</fullName>
    </submittedName>
</protein>
<sequence>MLYQSDFELGYVALNVFDIDRQVLFYQEALGMTVLAKSETGVSLGVENHELVRLIKTGDQTLSAETSGLYHLAILMPSREALSQIFRHFLVNKVALIGGADHGYSEALYLQDPEGNGLEIYRDLPQETWDIRPDGKIIGKTEALDEQGLFELTDFSGPYRMPKEARMGHIHLQSPSSQKSSHQFQEVFGVADKFSIPSGAWLASGTYHHHLAVNEWAGPKLLKRRVGMRGLAYYSIYFDRETDYRLCLLRAKKVGWEIELEQQETFIVDPDGIRVKLSYR</sequence>
<dbReference type="PROSITE" id="PS51819">
    <property type="entry name" value="VOC"/>
    <property type="match status" value="1"/>
</dbReference>
<dbReference type="EMBL" id="JAAXPR010000013">
    <property type="protein sequence ID" value="NKZ20705.1"/>
    <property type="molecule type" value="Genomic_DNA"/>
</dbReference>
<evidence type="ECO:0000259" key="1">
    <source>
        <dbReference type="PROSITE" id="PS51819"/>
    </source>
</evidence>
<dbReference type="AlphaFoldDB" id="A0A7X6S1T8"/>
<name>A0A7X6S1T8_9STRE</name>
<dbReference type="InterPro" id="IPR004360">
    <property type="entry name" value="Glyas_Fos-R_dOase_dom"/>
</dbReference>
<dbReference type="SUPFAM" id="SSF54593">
    <property type="entry name" value="Glyoxalase/Bleomycin resistance protein/Dihydroxybiphenyl dioxygenase"/>
    <property type="match status" value="2"/>
</dbReference>
<evidence type="ECO:0000313" key="2">
    <source>
        <dbReference type="EMBL" id="NKZ20705.1"/>
    </source>
</evidence>
<dbReference type="Proteomes" id="UP000522720">
    <property type="component" value="Unassembled WGS sequence"/>
</dbReference>
<dbReference type="InterPro" id="IPR037523">
    <property type="entry name" value="VOC_core"/>
</dbReference>
<feature type="domain" description="VOC" evidence="1">
    <location>
        <begin position="8"/>
        <end position="123"/>
    </location>
</feature>
<dbReference type="RefSeq" id="WP_168549454.1">
    <property type="nucleotide sequence ID" value="NZ_JAAXPR010000013.1"/>
</dbReference>
<accession>A0A7X6S1T8</accession>
<reference evidence="2 3" key="1">
    <citation type="submission" date="2020-04" db="EMBL/GenBank/DDBJ databases">
        <title>MicrobeNet Type strains.</title>
        <authorList>
            <person name="Nicholson A.C."/>
        </authorList>
    </citation>
    <scope>NUCLEOTIDE SEQUENCE [LARGE SCALE GENOMIC DNA]</scope>
    <source>
        <strain evidence="2 3">CCUG 69612</strain>
    </source>
</reference>
<dbReference type="PANTHER" id="PTHR43279">
    <property type="entry name" value="CATECHOL-2,3-DIOXYGENASE"/>
    <property type="match status" value="1"/>
</dbReference>
<evidence type="ECO:0000313" key="3">
    <source>
        <dbReference type="Proteomes" id="UP000522720"/>
    </source>
</evidence>
<dbReference type="Pfam" id="PF00903">
    <property type="entry name" value="Glyoxalase"/>
    <property type="match status" value="1"/>
</dbReference>